<name>A0A0J1D5J0_9BURK</name>
<keyword evidence="2" id="KW-0238">DNA-binding</keyword>
<dbReference type="InterPro" id="IPR002577">
    <property type="entry name" value="HTH_HxlR"/>
</dbReference>
<dbReference type="Pfam" id="PF01638">
    <property type="entry name" value="HxlR"/>
    <property type="match status" value="1"/>
</dbReference>
<evidence type="ECO:0000259" key="4">
    <source>
        <dbReference type="PROSITE" id="PS51118"/>
    </source>
</evidence>
<comment type="caution">
    <text evidence="5">The sequence shown here is derived from an EMBL/GenBank/DDBJ whole genome shotgun (WGS) entry which is preliminary data.</text>
</comment>
<dbReference type="AlphaFoldDB" id="A0A0J1D5J0"/>
<dbReference type="PANTHER" id="PTHR33204:SF37">
    <property type="entry name" value="HTH-TYPE TRANSCRIPTIONAL REGULATOR YODB"/>
    <property type="match status" value="1"/>
</dbReference>
<gene>
    <name evidence="5" type="ORF">EOS_02175</name>
</gene>
<dbReference type="InterPro" id="IPR036390">
    <property type="entry name" value="WH_DNA-bd_sf"/>
</dbReference>
<protein>
    <submittedName>
        <fullName evidence="5">Transcriptional regulator</fullName>
    </submittedName>
</protein>
<dbReference type="SUPFAM" id="SSF46785">
    <property type="entry name" value="Winged helix' DNA-binding domain"/>
    <property type="match status" value="1"/>
</dbReference>
<evidence type="ECO:0000256" key="3">
    <source>
        <dbReference type="ARBA" id="ARBA00023163"/>
    </source>
</evidence>
<reference evidence="5 6" key="1">
    <citation type="journal article" date="2015" name="Genome Announc.">
        <title>Draft Genome Sequence of Burkholderia sp. Strain PML1(12), an Ectomycorrhizosphere-Inhabiting Bacterium with Effective Mineral-Weathering Ability.</title>
        <authorList>
            <person name="Uroz S."/>
            <person name="Oger P."/>
        </authorList>
    </citation>
    <scope>NUCLEOTIDE SEQUENCE [LARGE SCALE GENOMIC DNA]</scope>
    <source>
        <strain evidence="6">PML1(12)</strain>
    </source>
</reference>
<evidence type="ECO:0000256" key="2">
    <source>
        <dbReference type="ARBA" id="ARBA00023125"/>
    </source>
</evidence>
<dbReference type="PROSITE" id="PS51118">
    <property type="entry name" value="HTH_HXLR"/>
    <property type="match status" value="1"/>
</dbReference>
<sequence>MKTTSREDIRSHCAVNYGVEVFGDRWSLLIIRDIVFAGKKTYGEFLKSEEGIATNVLASRLAFLEEQGILSRTPSPDDGRRDLYTLTEKGLDLIPLVLNIVLWSAKHDSKSYVRRSKEFVARLSQSPLQVSEEVKALVRSGGCMFPESKE</sequence>
<dbReference type="Proteomes" id="UP000035963">
    <property type="component" value="Unassembled WGS sequence"/>
</dbReference>
<keyword evidence="6" id="KW-1185">Reference proteome</keyword>
<accession>A0A0J1D5J0</accession>
<dbReference type="Gene3D" id="1.10.10.10">
    <property type="entry name" value="Winged helix-like DNA-binding domain superfamily/Winged helix DNA-binding domain"/>
    <property type="match status" value="1"/>
</dbReference>
<evidence type="ECO:0000313" key="6">
    <source>
        <dbReference type="Proteomes" id="UP000035963"/>
    </source>
</evidence>
<evidence type="ECO:0000256" key="1">
    <source>
        <dbReference type="ARBA" id="ARBA00023015"/>
    </source>
</evidence>
<dbReference type="GO" id="GO:0003677">
    <property type="term" value="F:DNA binding"/>
    <property type="evidence" value="ECO:0007669"/>
    <property type="project" value="UniProtKB-KW"/>
</dbReference>
<dbReference type="OrthoDB" id="9807069at2"/>
<dbReference type="InterPro" id="IPR036388">
    <property type="entry name" value="WH-like_DNA-bd_sf"/>
</dbReference>
<evidence type="ECO:0000313" key="5">
    <source>
        <dbReference type="EMBL" id="KLU27920.1"/>
    </source>
</evidence>
<keyword evidence="3" id="KW-0804">Transcription</keyword>
<keyword evidence="1" id="KW-0805">Transcription regulation</keyword>
<dbReference type="RefSeq" id="WP_047844949.1">
    <property type="nucleotide sequence ID" value="NZ_AEJF01000010.1"/>
</dbReference>
<dbReference type="PANTHER" id="PTHR33204">
    <property type="entry name" value="TRANSCRIPTIONAL REGULATOR, MARR FAMILY"/>
    <property type="match status" value="1"/>
</dbReference>
<dbReference type="EMBL" id="AEJF01000010">
    <property type="protein sequence ID" value="KLU27920.1"/>
    <property type="molecule type" value="Genomic_DNA"/>
</dbReference>
<organism evidence="5 6">
    <name type="scientific">Caballeronia mineralivorans PML1(12)</name>
    <dbReference type="NCBI Taxonomy" id="908627"/>
    <lineage>
        <taxon>Bacteria</taxon>
        <taxon>Pseudomonadati</taxon>
        <taxon>Pseudomonadota</taxon>
        <taxon>Betaproteobacteria</taxon>
        <taxon>Burkholderiales</taxon>
        <taxon>Burkholderiaceae</taxon>
        <taxon>Caballeronia</taxon>
    </lineage>
</organism>
<dbReference type="PATRIC" id="fig|908627.4.peg.474"/>
<feature type="domain" description="HTH hxlR-type" evidence="4">
    <location>
        <begin position="13"/>
        <end position="112"/>
    </location>
</feature>
<proteinExistence type="predicted"/>